<evidence type="ECO:0000256" key="4">
    <source>
        <dbReference type="HAMAP-Rule" id="MF_00689"/>
    </source>
</evidence>
<dbReference type="Pfam" id="PF04376">
    <property type="entry name" value="ATE_N"/>
    <property type="match status" value="1"/>
</dbReference>
<keyword evidence="1 4" id="KW-0963">Cytoplasm</keyword>
<evidence type="ECO:0000259" key="5">
    <source>
        <dbReference type="Pfam" id="PF04376"/>
    </source>
</evidence>
<dbReference type="HAMAP" id="MF_00689">
    <property type="entry name" value="Bpt"/>
    <property type="match status" value="1"/>
</dbReference>
<dbReference type="InterPro" id="IPR007471">
    <property type="entry name" value="N-end_Aminoacyl_Trfase_N"/>
</dbReference>
<evidence type="ECO:0000256" key="3">
    <source>
        <dbReference type="ARBA" id="ARBA00023315"/>
    </source>
</evidence>
<protein>
    <recommendedName>
        <fullName evidence="4">Aspartate/glutamate leucyltransferase</fullName>
        <ecNumber evidence="4">2.3.2.29</ecNumber>
    </recommendedName>
</protein>
<feature type="domain" description="N-end rule aminoacyl transferase C-terminal" evidence="6">
    <location>
        <begin position="103"/>
        <end position="226"/>
    </location>
</feature>
<evidence type="ECO:0000313" key="7">
    <source>
        <dbReference type="EMBL" id="AWM36294.1"/>
    </source>
</evidence>
<dbReference type="SUPFAM" id="SSF55729">
    <property type="entry name" value="Acyl-CoA N-acyltransferases (Nat)"/>
    <property type="match status" value="1"/>
</dbReference>
<dbReference type="AlphaFoldDB" id="A0A2Z3H3U7"/>
<name>A0A2Z3H3U7_9BACT</name>
<dbReference type="PANTHER" id="PTHR21367:SF1">
    <property type="entry name" value="ARGINYL-TRNA--PROTEIN TRANSFERASE 1"/>
    <property type="match status" value="1"/>
</dbReference>
<comment type="function">
    <text evidence="4">Functions in the N-end rule pathway of protein degradation where it conjugates Leu from its aminoacyl-tRNA to the N-termini of proteins containing an N-terminal aspartate or glutamate.</text>
</comment>
<evidence type="ECO:0000256" key="2">
    <source>
        <dbReference type="ARBA" id="ARBA00022679"/>
    </source>
</evidence>
<proteinExistence type="inferred from homology"/>
<dbReference type="PANTHER" id="PTHR21367">
    <property type="entry name" value="ARGININE-TRNA-PROTEIN TRANSFERASE 1"/>
    <property type="match status" value="1"/>
</dbReference>
<dbReference type="NCBIfam" id="NF002346">
    <property type="entry name" value="PRK01305.2-3"/>
    <property type="match status" value="1"/>
</dbReference>
<comment type="similarity">
    <text evidence="4">Belongs to the R-transferase family. Bpt subfamily.</text>
</comment>
<dbReference type="KEGG" id="gog:C1280_04210"/>
<gene>
    <name evidence="4" type="primary">bpt</name>
    <name evidence="7" type="ORF">C1280_04210</name>
</gene>
<dbReference type="InterPro" id="IPR007472">
    <property type="entry name" value="N-end_Aminoacyl_Trfase_C"/>
</dbReference>
<organism evidence="7 8">
    <name type="scientific">Gemmata obscuriglobus</name>
    <dbReference type="NCBI Taxonomy" id="114"/>
    <lineage>
        <taxon>Bacteria</taxon>
        <taxon>Pseudomonadati</taxon>
        <taxon>Planctomycetota</taxon>
        <taxon>Planctomycetia</taxon>
        <taxon>Gemmatales</taxon>
        <taxon>Gemmataceae</taxon>
        <taxon>Gemmata</taxon>
    </lineage>
</organism>
<dbReference type="GO" id="GO:0071596">
    <property type="term" value="P:ubiquitin-dependent protein catabolic process via the N-end rule pathway"/>
    <property type="evidence" value="ECO:0007669"/>
    <property type="project" value="InterPro"/>
</dbReference>
<comment type="catalytic activity">
    <reaction evidence="4">
        <text>N-terminal L-aspartyl-[protein] + L-leucyl-tRNA(Leu) = N-terminal L-leucyl-L-aspartyl-[protein] + tRNA(Leu) + H(+)</text>
        <dbReference type="Rhea" id="RHEA:50420"/>
        <dbReference type="Rhea" id="RHEA-COMP:9613"/>
        <dbReference type="Rhea" id="RHEA-COMP:9622"/>
        <dbReference type="Rhea" id="RHEA-COMP:12669"/>
        <dbReference type="Rhea" id="RHEA-COMP:12674"/>
        <dbReference type="ChEBI" id="CHEBI:15378"/>
        <dbReference type="ChEBI" id="CHEBI:64720"/>
        <dbReference type="ChEBI" id="CHEBI:78442"/>
        <dbReference type="ChEBI" id="CHEBI:78494"/>
        <dbReference type="ChEBI" id="CHEBI:133042"/>
        <dbReference type="EC" id="2.3.2.29"/>
    </reaction>
</comment>
<dbReference type="InterPro" id="IPR017138">
    <property type="entry name" value="Asp_Glu_LeuTrfase"/>
</dbReference>
<sequence>MESLLVFTSPPSACSYLPDRRAALTYEIVARMTAAEYQERLKAGWRRFGFSLFRPTCPSCTACQSLRVPVAAFKPDRSQRRCLAANAGDVRLEIGAPEVTDDKLDLYDRFHAFQSDHVGWNDHGPKSAADYAESFVDNPFVTQEWCYYLGEKLVGVGYVDRFPEGLSLIYFFHDPDERARSLGTFNVLSALRVAGEQHLPHVYLGYYVKGCRSLEYKGRFRPHEVLGGDGAWRSAVDV</sequence>
<evidence type="ECO:0000256" key="1">
    <source>
        <dbReference type="ARBA" id="ARBA00022490"/>
    </source>
</evidence>
<reference evidence="7 8" key="1">
    <citation type="submission" date="2018-01" db="EMBL/GenBank/DDBJ databases">
        <title>G. obscuriglobus.</title>
        <authorList>
            <person name="Franke J."/>
            <person name="Blomberg W."/>
            <person name="Selmecki A."/>
        </authorList>
    </citation>
    <scope>NUCLEOTIDE SEQUENCE [LARGE SCALE GENOMIC DNA]</scope>
    <source>
        <strain evidence="7 8">DSM 5831</strain>
    </source>
</reference>
<comment type="subcellular location">
    <subcellularLocation>
        <location evidence="4">Cytoplasm</location>
    </subcellularLocation>
</comment>
<dbReference type="GO" id="GO:0008914">
    <property type="term" value="F:leucyl-tRNA--protein transferase activity"/>
    <property type="evidence" value="ECO:0007669"/>
    <property type="project" value="UniProtKB-UniRule"/>
</dbReference>
<dbReference type="OrthoDB" id="9782022at2"/>
<dbReference type="RefSeq" id="WP_010044942.1">
    <property type="nucleotide sequence ID" value="NZ_CP025958.1"/>
</dbReference>
<comment type="catalytic activity">
    <reaction evidence="4">
        <text>N-terminal L-glutamyl-[protein] + L-leucyl-tRNA(Leu) = N-terminal L-leucyl-L-glutamyl-[protein] + tRNA(Leu) + H(+)</text>
        <dbReference type="Rhea" id="RHEA:50412"/>
        <dbReference type="Rhea" id="RHEA-COMP:9613"/>
        <dbReference type="Rhea" id="RHEA-COMP:9622"/>
        <dbReference type="Rhea" id="RHEA-COMP:12664"/>
        <dbReference type="Rhea" id="RHEA-COMP:12668"/>
        <dbReference type="ChEBI" id="CHEBI:15378"/>
        <dbReference type="ChEBI" id="CHEBI:64721"/>
        <dbReference type="ChEBI" id="CHEBI:78442"/>
        <dbReference type="ChEBI" id="CHEBI:78494"/>
        <dbReference type="ChEBI" id="CHEBI:133041"/>
        <dbReference type="EC" id="2.3.2.29"/>
    </reaction>
</comment>
<dbReference type="PIRSF" id="PIRSF037208">
    <property type="entry name" value="ATE_pro_prd"/>
    <property type="match status" value="1"/>
</dbReference>
<dbReference type="GO" id="GO:0005737">
    <property type="term" value="C:cytoplasm"/>
    <property type="evidence" value="ECO:0007669"/>
    <property type="project" value="UniProtKB-SubCell"/>
</dbReference>
<keyword evidence="2 4" id="KW-0808">Transferase</keyword>
<dbReference type="EC" id="2.3.2.29" evidence="4"/>
<dbReference type="GO" id="GO:0004057">
    <property type="term" value="F:arginyl-tRNA--protein transferase activity"/>
    <property type="evidence" value="ECO:0007669"/>
    <property type="project" value="InterPro"/>
</dbReference>
<keyword evidence="3 4" id="KW-0012">Acyltransferase</keyword>
<feature type="domain" description="N-end aminoacyl transferase N-terminal" evidence="5">
    <location>
        <begin position="12"/>
        <end position="81"/>
    </location>
</feature>
<dbReference type="InterPro" id="IPR030700">
    <property type="entry name" value="N-end_Aminoacyl_Trfase"/>
</dbReference>
<evidence type="ECO:0000259" key="6">
    <source>
        <dbReference type="Pfam" id="PF04377"/>
    </source>
</evidence>
<dbReference type="Proteomes" id="UP000245802">
    <property type="component" value="Chromosome"/>
</dbReference>
<keyword evidence="8" id="KW-1185">Reference proteome</keyword>
<accession>A0A2Z3H3U7</accession>
<dbReference type="Pfam" id="PF04377">
    <property type="entry name" value="ATE_C"/>
    <property type="match status" value="1"/>
</dbReference>
<dbReference type="InterPro" id="IPR016181">
    <property type="entry name" value="Acyl_CoA_acyltransferase"/>
</dbReference>
<evidence type="ECO:0000313" key="8">
    <source>
        <dbReference type="Proteomes" id="UP000245802"/>
    </source>
</evidence>
<dbReference type="EMBL" id="CP025958">
    <property type="protein sequence ID" value="AWM36294.1"/>
    <property type="molecule type" value="Genomic_DNA"/>
</dbReference>